<evidence type="ECO:0000256" key="1">
    <source>
        <dbReference type="ARBA" id="ARBA00005564"/>
    </source>
</evidence>
<reference evidence="2 3" key="1">
    <citation type="journal article" date="2019" name="Int. J. Syst. Evol. Microbiol.">
        <title>The Global Catalogue of Microorganisms (GCM) 10K type strain sequencing project: providing services to taxonomists for standard genome sequencing and annotation.</title>
        <authorList>
            <consortium name="The Broad Institute Genomics Platform"/>
            <consortium name="The Broad Institute Genome Sequencing Center for Infectious Disease"/>
            <person name="Wu L."/>
            <person name="Ma J."/>
        </authorList>
    </citation>
    <scope>NUCLEOTIDE SEQUENCE [LARGE SCALE GENOMIC DNA]</scope>
    <source>
        <strain evidence="2 3">JCM 16009</strain>
    </source>
</reference>
<evidence type="ECO:0000313" key="2">
    <source>
        <dbReference type="EMBL" id="GAA1826491.1"/>
    </source>
</evidence>
<keyword evidence="3" id="KW-1185">Reference proteome</keyword>
<dbReference type="EMBL" id="BAAAQK010000001">
    <property type="protein sequence ID" value="GAA1826491.1"/>
    <property type="molecule type" value="Genomic_DNA"/>
</dbReference>
<protein>
    <submittedName>
        <fullName evidence="2">Beta-propeller fold lactonase family protein</fullName>
    </submittedName>
</protein>
<dbReference type="Gene3D" id="2.130.10.10">
    <property type="entry name" value="YVTN repeat-like/Quinoprotein amine dehydrogenase"/>
    <property type="match status" value="1"/>
</dbReference>
<sequence length="348" mass="36066">MWNVLVGGLTAEVWEHYPRPEPDTVLPTARPAAGIERLSFDTASGTLRREGTAAADLRSPQYLEPHPTLPVLYAAEFAHSARLVAYDTAPDGALTPRAAVASLGTMAAAVAVHPSGSHAYVGHLVDGVLAAVALGPDGSPGRVEAVAPAAGASLHHLRVTPDGTALLVTDFGRDELCVHRLDGDGALSGEPTRIRFPAGSRPRHLELDPSGRAVYVVGESDGALYVLDAGGHVPTAIRSVQEIAPGGSPSELHLHPEGGTLFVGVRKADLIASFAVDGAGGARLRATVPSGGSSPRTLAVHPGGRHLLVGNWHSNELALFGIDGAHRLHPMSVPVLLPSPSSLVFTRR</sequence>
<dbReference type="InterPro" id="IPR015943">
    <property type="entry name" value="WD40/YVTN_repeat-like_dom_sf"/>
</dbReference>
<dbReference type="SUPFAM" id="SSF51004">
    <property type="entry name" value="C-terminal (heme d1) domain of cytochrome cd1-nitrite reductase"/>
    <property type="match status" value="1"/>
</dbReference>
<dbReference type="PANTHER" id="PTHR30344:SF1">
    <property type="entry name" value="6-PHOSPHOGLUCONOLACTONASE"/>
    <property type="match status" value="1"/>
</dbReference>
<dbReference type="InterPro" id="IPR011048">
    <property type="entry name" value="Haem_d1_sf"/>
</dbReference>
<comment type="caution">
    <text evidence="2">The sequence shown here is derived from an EMBL/GenBank/DDBJ whole genome shotgun (WGS) entry which is preliminary data.</text>
</comment>
<dbReference type="Proteomes" id="UP001500449">
    <property type="component" value="Unassembled WGS sequence"/>
</dbReference>
<dbReference type="InterPro" id="IPR019405">
    <property type="entry name" value="Lactonase_7-beta_prop"/>
</dbReference>
<gene>
    <name evidence="2" type="ORF">GCM10009836_00120</name>
</gene>
<organism evidence="2 3">
    <name type="scientific">Pseudonocardia ailaonensis</name>
    <dbReference type="NCBI Taxonomy" id="367279"/>
    <lineage>
        <taxon>Bacteria</taxon>
        <taxon>Bacillati</taxon>
        <taxon>Actinomycetota</taxon>
        <taxon>Actinomycetes</taxon>
        <taxon>Pseudonocardiales</taxon>
        <taxon>Pseudonocardiaceae</taxon>
        <taxon>Pseudonocardia</taxon>
    </lineage>
</organism>
<evidence type="ECO:0000313" key="3">
    <source>
        <dbReference type="Proteomes" id="UP001500449"/>
    </source>
</evidence>
<name>A0ABN2MHC1_9PSEU</name>
<accession>A0ABN2MHC1</accession>
<comment type="similarity">
    <text evidence="1">Belongs to the cycloisomerase 2 family.</text>
</comment>
<dbReference type="InterPro" id="IPR050282">
    <property type="entry name" value="Cycloisomerase_2"/>
</dbReference>
<dbReference type="Pfam" id="PF10282">
    <property type="entry name" value="Lactonase"/>
    <property type="match status" value="1"/>
</dbReference>
<dbReference type="PANTHER" id="PTHR30344">
    <property type="entry name" value="6-PHOSPHOGLUCONOLACTONASE-RELATED"/>
    <property type="match status" value="1"/>
</dbReference>
<proteinExistence type="inferred from homology"/>